<comment type="caution">
    <text evidence="1">The sequence shown here is derived from an EMBL/GenBank/DDBJ whole genome shotgun (WGS) entry which is preliminary data.</text>
</comment>
<organism evidence="1 2">
    <name type="scientific">Hibiscus sabdariffa</name>
    <name type="common">roselle</name>
    <dbReference type="NCBI Taxonomy" id="183260"/>
    <lineage>
        <taxon>Eukaryota</taxon>
        <taxon>Viridiplantae</taxon>
        <taxon>Streptophyta</taxon>
        <taxon>Embryophyta</taxon>
        <taxon>Tracheophyta</taxon>
        <taxon>Spermatophyta</taxon>
        <taxon>Magnoliopsida</taxon>
        <taxon>eudicotyledons</taxon>
        <taxon>Gunneridae</taxon>
        <taxon>Pentapetalae</taxon>
        <taxon>rosids</taxon>
        <taxon>malvids</taxon>
        <taxon>Malvales</taxon>
        <taxon>Malvaceae</taxon>
        <taxon>Malvoideae</taxon>
        <taxon>Hibiscus</taxon>
    </lineage>
</organism>
<evidence type="ECO:0000313" key="2">
    <source>
        <dbReference type="Proteomes" id="UP001396334"/>
    </source>
</evidence>
<dbReference type="SUPFAM" id="SSF48403">
    <property type="entry name" value="Ankyrin repeat"/>
    <property type="match status" value="1"/>
</dbReference>
<dbReference type="Proteomes" id="UP001396334">
    <property type="component" value="Unassembled WGS sequence"/>
</dbReference>
<sequence>MDQNLREATEAGNISLLYEIIVRDGNVLRCFDEVEFIETPLHIAAEKGCTRFAMELAKLKSSFVRKLNHRGLSPMHIAIENEQQTITMRLLKVDKDAVRVSGKNDSTVQERTALHIAVENNRHDVLRVLLRSLEKSDYCKEVLNGQDEDSNTALHLATSNDYPQVQFIPP</sequence>
<accession>A0ABR2QU49</accession>
<dbReference type="PANTHER" id="PTHR24128:SF46">
    <property type="entry name" value="ALPHA-LATROTOXIN-LHE1A-LIKE ISOFORM X1"/>
    <property type="match status" value="1"/>
</dbReference>
<dbReference type="EMBL" id="JBBPBN010000031">
    <property type="protein sequence ID" value="KAK9004215.1"/>
    <property type="molecule type" value="Genomic_DNA"/>
</dbReference>
<keyword evidence="2" id="KW-1185">Reference proteome</keyword>
<gene>
    <name evidence="1" type="ORF">V6N11_002022</name>
</gene>
<dbReference type="InterPro" id="IPR036770">
    <property type="entry name" value="Ankyrin_rpt-contain_sf"/>
</dbReference>
<proteinExistence type="predicted"/>
<dbReference type="Pfam" id="PF12796">
    <property type="entry name" value="Ank_2"/>
    <property type="match status" value="1"/>
</dbReference>
<evidence type="ECO:0000313" key="1">
    <source>
        <dbReference type="EMBL" id="KAK9004215.1"/>
    </source>
</evidence>
<protein>
    <submittedName>
        <fullName evidence="1">Uncharacterized protein</fullName>
    </submittedName>
</protein>
<dbReference type="Gene3D" id="1.25.40.20">
    <property type="entry name" value="Ankyrin repeat-containing domain"/>
    <property type="match status" value="1"/>
</dbReference>
<reference evidence="1 2" key="1">
    <citation type="journal article" date="2024" name="G3 (Bethesda)">
        <title>Genome assembly of Hibiscus sabdariffa L. provides insights into metabolisms of medicinal natural products.</title>
        <authorList>
            <person name="Kim T."/>
        </authorList>
    </citation>
    <scope>NUCLEOTIDE SEQUENCE [LARGE SCALE GENOMIC DNA]</scope>
    <source>
        <strain evidence="1">TK-2024</strain>
        <tissue evidence="1">Old leaves</tissue>
    </source>
</reference>
<dbReference type="InterPro" id="IPR002110">
    <property type="entry name" value="Ankyrin_rpt"/>
</dbReference>
<dbReference type="PANTHER" id="PTHR24128">
    <property type="entry name" value="HOMEOBOX PROTEIN WARIAI"/>
    <property type="match status" value="1"/>
</dbReference>
<name>A0ABR2QU49_9ROSI</name>
<dbReference type="SMART" id="SM00248">
    <property type="entry name" value="ANK"/>
    <property type="match status" value="3"/>
</dbReference>